<proteinExistence type="predicted"/>
<keyword evidence="2" id="KW-1185">Reference proteome</keyword>
<protein>
    <submittedName>
        <fullName evidence="1">Uncharacterized protein</fullName>
    </submittedName>
</protein>
<dbReference type="InterPro" id="IPR055296">
    <property type="entry name" value="SRL2-like"/>
</dbReference>
<dbReference type="AlphaFoldDB" id="A0A7J7L5Y9"/>
<accession>A0A7J7L5Y9</accession>
<sequence length="195" mass="21727">MGLRCCCLSGGEEGDCGGFGKRRWRRNGGESGRDTMELILAMAHPDPEIRVRGHRIFSVVLMPSLDCSWSDPNRKASIALLEFYSSATASQKSRRNIFVYSGGECQTDVMDEGMNEERNQNMDMGVLNNIVCPFHSFEFSSPYVVVDGKKEVVNDMKLQAAYIISDSEKTISCSKEDEVMASKSLSEVEVDDKKL</sequence>
<organism evidence="1 2">
    <name type="scientific">Kingdonia uniflora</name>
    <dbReference type="NCBI Taxonomy" id="39325"/>
    <lineage>
        <taxon>Eukaryota</taxon>
        <taxon>Viridiplantae</taxon>
        <taxon>Streptophyta</taxon>
        <taxon>Embryophyta</taxon>
        <taxon>Tracheophyta</taxon>
        <taxon>Spermatophyta</taxon>
        <taxon>Magnoliopsida</taxon>
        <taxon>Ranunculales</taxon>
        <taxon>Circaeasteraceae</taxon>
        <taxon>Kingdonia</taxon>
    </lineage>
</organism>
<comment type="caution">
    <text evidence="1">The sequence shown here is derived from an EMBL/GenBank/DDBJ whole genome shotgun (WGS) entry which is preliminary data.</text>
</comment>
<evidence type="ECO:0000313" key="1">
    <source>
        <dbReference type="EMBL" id="KAF6138003.1"/>
    </source>
</evidence>
<name>A0A7J7L5Y9_9MAGN</name>
<evidence type="ECO:0000313" key="2">
    <source>
        <dbReference type="Proteomes" id="UP000541444"/>
    </source>
</evidence>
<dbReference type="Proteomes" id="UP000541444">
    <property type="component" value="Unassembled WGS sequence"/>
</dbReference>
<dbReference type="EMBL" id="JACGCM010002618">
    <property type="protein sequence ID" value="KAF6138003.1"/>
    <property type="molecule type" value="Genomic_DNA"/>
</dbReference>
<dbReference type="PANTHER" id="PTHR46087:SF1">
    <property type="entry name" value="ARM REPEAT SUPERFAMILY PROTEIN"/>
    <property type="match status" value="1"/>
</dbReference>
<dbReference type="PANTHER" id="PTHR46087">
    <property type="entry name" value="PUTATIVE, EXPRESSED-RELATED"/>
    <property type="match status" value="1"/>
</dbReference>
<reference evidence="1 2" key="1">
    <citation type="journal article" date="2020" name="IScience">
        <title>Genome Sequencing of the Endangered Kingdonia uniflora (Circaeasteraceae, Ranunculales) Reveals Potential Mechanisms of Evolutionary Specialization.</title>
        <authorList>
            <person name="Sun Y."/>
            <person name="Deng T."/>
            <person name="Zhang A."/>
            <person name="Moore M.J."/>
            <person name="Landis J.B."/>
            <person name="Lin N."/>
            <person name="Zhang H."/>
            <person name="Zhang X."/>
            <person name="Huang J."/>
            <person name="Zhang X."/>
            <person name="Sun H."/>
            <person name="Wang H."/>
        </authorList>
    </citation>
    <scope>NUCLEOTIDE SEQUENCE [LARGE SCALE GENOMIC DNA]</scope>
    <source>
        <strain evidence="1">TB1705</strain>
        <tissue evidence="1">Leaf</tissue>
    </source>
</reference>
<dbReference type="OrthoDB" id="19232at2759"/>
<gene>
    <name evidence="1" type="ORF">GIB67_041876</name>
</gene>